<dbReference type="PANTHER" id="PTHR43686">
    <property type="entry name" value="SULFURTRANSFERASE-RELATED"/>
    <property type="match status" value="1"/>
</dbReference>
<feature type="region of interest" description="Disordered" evidence="2">
    <location>
        <begin position="267"/>
        <end position="286"/>
    </location>
</feature>
<reference evidence="4 6" key="1">
    <citation type="submission" date="2019-09" db="EMBL/GenBank/DDBJ databases">
        <title>Genome sequence of Clostridium sp. EA1.</title>
        <authorList>
            <person name="Poehlein A."/>
            <person name="Bengelsdorf F.R."/>
            <person name="Daniel R."/>
        </authorList>
    </citation>
    <scope>NUCLEOTIDE SEQUENCE [LARGE SCALE GENOMIC DNA]</scope>
    <source>
        <strain evidence="4 6">EA1</strain>
    </source>
</reference>
<evidence type="ECO:0000313" key="5">
    <source>
        <dbReference type="EMBL" id="QNK41305.1"/>
    </source>
</evidence>
<name>A0A6N8I425_9FIRM</name>
<dbReference type="PIRSF" id="PIRSF004976">
    <property type="entry name" value="ATPase_YdaO"/>
    <property type="match status" value="1"/>
</dbReference>
<protein>
    <submittedName>
        <fullName evidence="4">tRNA 2-thiocytidine biosynthesis protein TtcA</fullName>
    </submittedName>
</protein>
<evidence type="ECO:0000313" key="7">
    <source>
        <dbReference type="Proteomes" id="UP000515909"/>
    </source>
</evidence>
<dbReference type="OrthoDB" id="9801054at2"/>
<dbReference type="GO" id="GO:0008033">
    <property type="term" value="P:tRNA processing"/>
    <property type="evidence" value="ECO:0007669"/>
    <property type="project" value="InterPro"/>
</dbReference>
<dbReference type="Pfam" id="PF01171">
    <property type="entry name" value="ATP_bind_3"/>
    <property type="match status" value="1"/>
</dbReference>
<feature type="domain" description="tRNA(Ile)-lysidine/2-thiocytidine synthase N-terminal" evidence="3">
    <location>
        <begin position="39"/>
        <end position="203"/>
    </location>
</feature>
<dbReference type="RefSeq" id="WP_066644139.1">
    <property type="nucleotide sequence ID" value="NZ_CP060286.1"/>
</dbReference>
<evidence type="ECO:0000313" key="4">
    <source>
        <dbReference type="EMBL" id="MVB12814.1"/>
    </source>
</evidence>
<sequence length="286" mass="33181">MKKSEEIETGIFKKYRRKIWIPFLTAVKEYRLIQPEDRVAVCISGGKDSMLTAKCMQHLQKYSEFPFEAEYLVMDPGYNEENRRRIEENAALLNLPIKIFETKIYDIVSRMEGSPCYICARMRRGHLYKNAQELGCNKIALGHHFDDVVETTLMSMLYGAEIKTMMPKLHSRNYPGMELIRPMYLVHEADIISWRDSNQLSFIRCACRFTENCELNGGGSKRRETKELVERLRKINPGIDRNIFHSVHNVNLDTVLGYRSGGKTHSFLDDYDRKENKNGGAGNPVR</sequence>
<reference evidence="5 7" key="2">
    <citation type="submission" date="2020-08" db="EMBL/GenBank/DDBJ databases">
        <title>The isolate Caproiciproducens sp. 7D4C2 produces n-caproate at mildly acidic conditions from hexoses: genome and rBOX comparison with related strains and chain-elongating bacteria.</title>
        <authorList>
            <person name="Esquivel-Elizondo S."/>
            <person name="Bagci C."/>
            <person name="Temovska M."/>
            <person name="Jeon B.S."/>
            <person name="Bessarab I."/>
            <person name="Williams R.B.H."/>
            <person name="Huson D.H."/>
            <person name="Angenent L.T."/>
        </authorList>
    </citation>
    <scope>NUCLEOTIDE SEQUENCE [LARGE SCALE GENOMIC DNA]</scope>
    <source>
        <strain evidence="5 7">7D4C2</strain>
    </source>
</reference>
<dbReference type="PANTHER" id="PTHR43686:SF1">
    <property type="entry name" value="AMINOTRAN_5 DOMAIN-CONTAINING PROTEIN"/>
    <property type="match status" value="1"/>
</dbReference>
<dbReference type="EMBL" id="CP060286">
    <property type="protein sequence ID" value="QNK41305.1"/>
    <property type="molecule type" value="Genomic_DNA"/>
</dbReference>
<dbReference type="AlphaFoldDB" id="A0A6N8I425"/>
<evidence type="ECO:0000256" key="2">
    <source>
        <dbReference type="SAM" id="MobiDB-lite"/>
    </source>
</evidence>
<accession>A0A6N8I425</accession>
<dbReference type="GO" id="GO:0016740">
    <property type="term" value="F:transferase activity"/>
    <property type="evidence" value="ECO:0007669"/>
    <property type="project" value="UniProtKB-KW"/>
</dbReference>
<keyword evidence="6" id="KW-1185">Reference proteome</keyword>
<accession>A0A7G8TCG4</accession>
<feature type="compositionally biased region" description="Basic and acidic residues" evidence="2">
    <location>
        <begin position="267"/>
        <end position="277"/>
    </location>
</feature>
<dbReference type="InterPro" id="IPR014729">
    <property type="entry name" value="Rossmann-like_a/b/a_fold"/>
</dbReference>
<dbReference type="CDD" id="cd24138">
    <property type="entry name" value="TtcA-like"/>
    <property type="match status" value="1"/>
</dbReference>
<dbReference type="EMBL" id="VWXL01000104">
    <property type="protein sequence ID" value="MVB12814.1"/>
    <property type="molecule type" value="Genomic_DNA"/>
</dbReference>
<dbReference type="Proteomes" id="UP000515909">
    <property type="component" value="Chromosome"/>
</dbReference>
<proteinExistence type="predicted"/>
<evidence type="ECO:0000256" key="1">
    <source>
        <dbReference type="ARBA" id="ARBA00022679"/>
    </source>
</evidence>
<dbReference type="SUPFAM" id="SSF52402">
    <property type="entry name" value="Adenine nucleotide alpha hydrolases-like"/>
    <property type="match status" value="1"/>
</dbReference>
<evidence type="ECO:0000259" key="3">
    <source>
        <dbReference type="Pfam" id="PF01171"/>
    </source>
</evidence>
<evidence type="ECO:0000313" key="6">
    <source>
        <dbReference type="Proteomes" id="UP000469440"/>
    </source>
</evidence>
<organism evidence="4 6">
    <name type="scientific">Caproicibacter fermentans</name>
    <dbReference type="NCBI Taxonomy" id="2576756"/>
    <lineage>
        <taxon>Bacteria</taxon>
        <taxon>Bacillati</taxon>
        <taxon>Bacillota</taxon>
        <taxon>Clostridia</taxon>
        <taxon>Eubacteriales</taxon>
        <taxon>Acutalibacteraceae</taxon>
        <taxon>Caproicibacter</taxon>
    </lineage>
</organism>
<dbReference type="Proteomes" id="UP000469440">
    <property type="component" value="Unassembled WGS sequence"/>
</dbReference>
<dbReference type="InterPro" id="IPR011063">
    <property type="entry name" value="TilS/TtcA_N"/>
</dbReference>
<keyword evidence="1" id="KW-0808">Transferase</keyword>
<dbReference type="InterPro" id="IPR035107">
    <property type="entry name" value="tRNA_thiolation_TtcA_Ctu1"/>
</dbReference>
<dbReference type="KEGG" id="cfem:HCR03_03105"/>
<gene>
    <name evidence="4" type="primary">ttcA</name>
    <name evidence="4" type="ORF">CAFE_35600</name>
    <name evidence="5" type="ORF">HCR03_03105</name>
</gene>
<dbReference type="Gene3D" id="3.40.50.620">
    <property type="entry name" value="HUPs"/>
    <property type="match status" value="1"/>
</dbReference>